<evidence type="ECO:0000313" key="2">
    <source>
        <dbReference type="EMBL" id="EZP83359.1"/>
    </source>
</evidence>
<keyword evidence="1" id="KW-0472">Membrane</keyword>
<gene>
    <name evidence="2" type="ORF">BV97_01470</name>
</gene>
<dbReference type="eggNOG" id="ENOG50313FX">
    <property type="taxonomic scope" value="Bacteria"/>
</dbReference>
<sequence>MVTLSPLAIAVGVIALAVLVGVVVTVMRSRHTARLRDRFGDEYDRTIDQSGSTYEAETVLHEREQRVAAFDIRPLQPARREAFVRTWLEVQAQFVDDPAGAVQRADVLLADVMTARGYPVADFDQRYEDLSVDHGEVVAHYRTGHHIAASHARGEAGTEELRRAMIHYRALFDDLVNEPEGFSPVIEHHGGRVHDLRKETTRRS</sequence>
<name>A0A031K2E6_9SPHN</name>
<keyword evidence="1" id="KW-1133">Transmembrane helix</keyword>
<dbReference type="RefSeq" id="WP_036524555.1">
    <property type="nucleotide sequence ID" value="NZ_JFYZ01000003.1"/>
</dbReference>
<feature type="transmembrane region" description="Helical" evidence="1">
    <location>
        <begin position="6"/>
        <end position="27"/>
    </location>
</feature>
<keyword evidence="1" id="KW-0812">Transmembrane</keyword>
<protein>
    <submittedName>
        <fullName evidence="2">Putative secreted protein</fullName>
    </submittedName>
</protein>
<reference evidence="2 3" key="1">
    <citation type="submission" date="2014-03" db="EMBL/GenBank/DDBJ databases">
        <title>Whole genome sequence of Novosphingobium resinovorum KF1.</title>
        <authorList>
            <person name="Gan H.M."/>
            <person name="Gan H.Y."/>
            <person name="Chew T.H."/>
            <person name="Savka M.A."/>
        </authorList>
    </citation>
    <scope>NUCLEOTIDE SEQUENCE [LARGE SCALE GENOMIC DNA]</scope>
    <source>
        <strain evidence="2 3">KF1</strain>
    </source>
</reference>
<proteinExistence type="predicted"/>
<evidence type="ECO:0000313" key="3">
    <source>
        <dbReference type="Proteomes" id="UP000024329"/>
    </source>
</evidence>
<dbReference type="PATRIC" id="fig|158500.4.peg.1506"/>
<accession>A0A031K2E6</accession>
<organism evidence="2 3">
    <name type="scientific">Novosphingobium resinovorum</name>
    <dbReference type="NCBI Taxonomy" id="158500"/>
    <lineage>
        <taxon>Bacteria</taxon>
        <taxon>Pseudomonadati</taxon>
        <taxon>Pseudomonadota</taxon>
        <taxon>Alphaproteobacteria</taxon>
        <taxon>Sphingomonadales</taxon>
        <taxon>Sphingomonadaceae</taxon>
        <taxon>Novosphingobium</taxon>
    </lineage>
</organism>
<comment type="caution">
    <text evidence="2">The sequence shown here is derived from an EMBL/GenBank/DDBJ whole genome shotgun (WGS) entry which is preliminary data.</text>
</comment>
<evidence type="ECO:0000256" key="1">
    <source>
        <dbReference type="SAM" id="Phobius"/>
    </source>
</evidence>
<dbReference type="Proteomes" id="UP000024329">
    <property type="component" value="Unassembled WGS sequence"/>
</dbReference>
<dbReference type="EMBL" id="JFYZ01000003">
    <property type="protein sequence ID" value="EZP83359.1"/>
    <property type="molecule type" value="Genomic_DNA"/>
</dbReference>
<dbReference type="AlphaFoldDB" id="A0A031K2E6"/>
<dbReference type="STRING" id="158500.BES08_04770"/>